<reference evidence="2" key="1">
    <citation type="submission" date="2020-02" db="EMBL/GenBank/DDBJ databases">
        <authorList>
            <person name="Meier V. D."/>
        </authorList>
    </citation>
    <scope>NUCLEOTIDE SEQUENCE</scope>
    <source>
        <strain evidence="2">AVDCRST_MAG22</strain>
    </source>
</reference>
<feature type="non-terminal residue" evidence="2">
    <location>
        <position position="72"/>
    </location>
</feature>
<gene>
    <name evidence="2" type="ORF">AVDCRST_MAG22-2865</name>
</gene>
<dbReference type="AlphaFoldDB" id="A0A6J4PT51"/>
<feature type="region of interest" description="Disordered" evidence="1">
    <location>
        <begin position="11"/>
        <end position="72"/>
    </location>
</feature>
<sequence length="72" mass="7814">GALSIEVHLHAGDLGQADSQPGGPPEGRPVVHRVGRREAPRVLVRLRHARRLQPVGGPRQRVHGRGRAGDQR</sequence>
<organism evidence="2">
    <name type="scientific">uncultured Rubrobacteraceae bacterium</name>
    <dbReference type="NCBI Taxonomy" id="349277"/>
    <lineage>
        <taxon>Bacteria</taxon>
        <taxon>Bacillati</taxon>
        <taxon>Actinomycetota</taxon>
        <taxon>Rubrobacteria</taxon>
        <taxon>Rubrobacterales</taxon>
        <taxon>Rubrobacteraceae</taxon>
        <taxon>environmental samples</taxon>
    </lineage>
</organism>
<accession>A0A6J4PT51</accession>
<feature type="non-terminal residue" evidence="2">
    <location>
        <position position="1"/>
    </location>
</feature>
<evidence type="ECO:0000256" key="1">
    <source>
        <dbReference type="SAM" id="MobiDB-lite"/>
    </source>
</evidence>
<dbReference type="EMBL" id="CADCUV010000132">
    <property type="protein sequence ID" value="CAA9425290.1"/>
    <property type="molecule type" value="Genomic_DNA"/>
</dbReference>
<evidence type="ECO:0000313" key="2">
    <source>
        <dbReference type="EMBL" id="CAA9425290.1"/>
    </source>
</evidence>
<proteinExistence type="predicted"/>
<name>A0A6J4PT51_9ACTN</name>
<protein>
    <submittedName>
        <fullName evidence="2">Uncharacterized protein</fullName>
    </submittedName>
</protein>